<proteinExistence type="inferred from homology"/>
<protein>
    <submittedName>
        <fullName evidence="6">Flagellar basal body rod protein FlgC</fullName>
    </submittedName>
</protein>
<organism evidence="6 7">
    <name type="scientific">Rhodocista pekingensis</name>
    <dbReference type="NCBI Taxonomy" id="201185"/>
    <lineage>
        <taxon>Bacteria</taxon>
        <taxon>Pseudomonadati</taxon>
        <taxon>Pseudomonadota</taxon>
        <taxon>Alphaproteobacteria</taxon>
        <taxon>Rhodospirillales</taxon>
        <taxon>Azospirillaceae</taxon>
        <taxon>Rhodocista</taxon>
    </lineage>
</organism>
<comment type="caution">
    <text evidence="6">The sequence shown here is derived from an EMBL/GenBank/DDBJ whole genome shotgun (WGS) entry which is preliminary data.</text>
</comment>
<evidence type="ECO:0000259" key="5">
    <source>
        <dbReference type="Pfam" id="PF06429"/>
    </source>
</evidence>
<evidence type="ECO:0000259" key="4">
    <source>
        <dbReference type="Pfam" id="PF00460"/>
    </source>
</evidence>
<dbReference type="Pfam" id="PF06429">
    <property type="entry name" value="Flg_bbr_C"/>
    <property type="match status" value="1"/>
</dbReference>
<dbReference type="InterPro" id="IPR010930">
    <property type="entry name" value="Flg_bb/hook_C_dom"/>
</dbReference>
<feature type="region of interest" description="Disordered" evidence="3">
    <location>
        <begin position="51"/>
        <end position="76"/>
    </location>
</feature>
<keyword evidence="6" id="KW-0282">Flagellum</keyword>
<accession>A0ABW2KQY5</accession>
<evidence type="ECO:0000313" key="6">
    <source>
        <dbReference type="EMBL" id="MFC7332392.1"/>
    </source>
</evidence>
<keyword evidence="7" id="KW-1185">Reference proteome</keyword>
<feature type="domain" description="Flagellar basal-body/hook protein C-terminal" evidence="5">
    <location>
        <begin position="106"/>
        <end position="149"/>
    </location>
</feature>
<comment type="subcellular location">
    <subcellularLocation>
        <location evidence="1">Bacterial flagellum basal body</location>
    </subcellularLocation>
</comment>
<sequence>MVDPIAIAGSGMTAQARRLAAGADNIANARSTGALPGTAAGAGAAGAGAAAAGADAPRPYAPVSSGQAAVTGPDGQGMGTRAVFRATQPAFVPEFSPDSPFADGDGMVAAPNVDLVGETVAMTQGLDAYKANLRVFEAADELTREALNLTA</sequence>
<feature type="domain" description="Flagellar basal body rod protein N-terminal" evidence="4">
    <location>
        <begin position="7"/>
        <end position="33"/>
    </location>
</feature>
<comment type="similarity">
    <text evidence="2">Belongs to the flagella basal body rod proteins family.</text>
</comment>
<reference evidence="7" key="1">
    <citation type="journal article" date="2019" name="Int. J. Syst. Evol. Microbiol.">
        <title>The Global Catalogue of Microorganisms (GCM) 10K type strain sequencing project: providing services to taxonomists for standard genome sequencing and annotation.</title>
        <authorList>
            <consortium name="The Broad Institute Genomics Platform"/>
            <consortium name="The Broad Institute Genome Sequencing Center for Infectious Disease"/>
            <person name="Wu L."/>
            <person name="Ma J."/>
        </authorList>
    </citation>
    <scope>NUCLEOTIDE SEQUENCE [LARGE SCALE GENOMIC DNA]</scope>
    <source>
        <strain evidence="7">CGMCC 1.16275</strain>
    </source>
</reference>
<keyword evidence="6" id="KW-0966">Cell projection</keyword>
<dbReference type="EMBL" id="JBHTCM010000005">
    <property type="protein sequence ID" value="MFC7332392.1"/>
    <property type="molecule type" value="Genomic_DNA"/>
</dbReference>
<dbReference type="RefSeq" id="WP_377356769.1">
    <property type="nucleotide sequence ID" value="NZ_JBHTCM010000005.1"/>
</dbReference>
<evidence type="ECO:0000256" key="3">
    <source>
        <dbReference type="SAM" id="MobiDB-lite"/>
    </source>
</evidence>
<evidence type="ECO:0000313" key="7">
    <source>
        <dbReference type="Proteomes" id="UP001596456"/>
    </source>
</evidence>
<keyword evidence="6" id="KW-0969">Cilium</keyword>
<gene>
    <name evidence="6" type="ORF">ACFQPS_04400</name>
</gene>
<name>A0ABW2KQY5_9PROT</name>
<evidence type="ECO:0000256" key="1">
    <source>
        <dbReference type="ARBA" id="ARBA00004117"/>
    </source>
</evidence>
<evidence type="ECO:0000256" key="2">
    <source>
        <dbReference type="ARBA" id="ARBA00009677"/>
    </source>
</evidence>
<dbReference type="Proteomes" id="UP001596456">
    <property type="component" value="Unassembled WGS sequence"/>
</dbReference>
<feature type="compositionally biased region" description="Low complexity" evidence="3">
    <location>
        <begin position="51"/>
        <end position="62"/>
    </location>
</feature>
<dbReference type="Pfam" id="PF00460">
    <property type="entry name" value="Flg_bb_rod"/>
    <property type="match status" value="1"/>
</dbReference>
<dbReference type="InterPro" id="IPR001444">
    <property type="entry name" value="Flag_bb_rod_N"/>
</dbReference>